<dbReference type="Proteomes" id="UP000774804">
    <property type="component" value="Unassembled WGS sequence"/>
</dbReference>
<gene>
    <name evidence="5" type="ORF">PC110_g16784</name>
    <name evidence="1" type="ORF">PC113_g7762</name>
    <name evidence="2" type="ORF">PC115_g6331</name>
    <name evidence="3" type="ORF">PC118_g6549</name>
    <name evidence="4" type="ORF">PC129_g13383</name>
</gene>
<dbReference type="EMBL" id="RCML01000147">
    <property type="protein sequence ID" value="KAG2988719.1"/>
    <property type="molecule type" value="Genomic_DNA"/>
</dbReference>
<reference evidence="1" key="2">
    <citation type="submission" date="2018-10" db="EMBL/GenBank/DDBJ databases">
        <title>Effector identification in a new, highly contiguous assembly of the strawberry crown rot pathogen Phytophthora cactorum.</title>
        <authorList>
            <person name="Armitage A.D."/>
            <person name="Nellist C.F."/>
            <person name="Bates H."/>
            <person name="Vickerstaff R.J."/>
            <person name="Harrison R.J."/>
        </authorList>
    </citation>
    <scope>NUCLEOTIDE SEQUENCE</scope>
    <source>
        <strain evidence="1">15-7</strain>
        <strain evidence="2">4032</strain>
        <strain evidence="3">P415</strain>
        <strain evidence="4">P421</strain>
    </source>
</reference>
<dbReference type="EMBL" id="MJFZ01000615">
    <property type="protein sequence ID" value="RAW26812.1"/>
    <property type="molecule type" value="Genomic_DNA"/>
</dbReference>
<dbReference type="VEuPathDB" id="FungiDB:PC110_g16784"/>
<dbReference type="Proteomes" id="UP000697107">
    <property type="component" value="Unassembled WGS sequence"/>
</dbReference>
<comment type="caution">
    <text evidence="5">The sequence shown here is derived from an EMBL/GenBank/DDBJ whole genome shotgun (WGS) entry which is preliminary data.</text>
</comment>
<accession>A0A329RTS9</accession>
<evidence type="ECO:0000313" key="5">
    <source>
        <dbReference type="EMBL" id="RAW26812.1"/>
    </source>
</evidence>
<proteinExistence type="predicted"/>
<sequence length="55" mass="6537">MKALEHWMVQIIEIQMRDADTRKHKIWPTLYDPLGVSSYFDVCQAKWISFTIPVV</sequence>
<dbReference type="Proteomes" id="UP000251314">
    <property type="component" value="Unassembled WGS sequence"/>
</dbReference>
<organism evidence="5 6">
    <name type="scientific">Phytophthora cactorum</name>
    <dbReference type="NCBI Taxonomy" id="29920"/>
    <lineage>
        <taxon>Eukaryota</taxon>
        <taxon>Sar</taxon>
        <taxon>Stramenopiles</taxon>
        <taxon>Oomycota</taxon>
        <taxon>Peronosporomycetes</taxon>
        <taxon>Peronosporales</taxon>
        <taxon>Peronosporaceae</taxon>
        <taxon>Phytophthora</taxon>
    </lineage>
</organism>
<reference evidence="5 6" key="1">
    <citation type="submission" date="2018-01" db="EMBL/GenBank/DDBJ databases">
        <title>Draft genome of the strawberry crown rot pathogen Phytophthora cactorum.</title>
        <authorList>
            <person name="Armitage A.D."/>
            <person name="Lysoe E."/>
            <person name="Nellist C.F."/>
            <person name="Harrison R.J."/>
            <person name="Brurberg M.B."/>
        </authorList>
    </citation>
    <scope>NUCLEOTIDE SEQUENCE [LARGE SCALE GENOMIC DNA]</scope>
    <source>
        <strain evidence="5 6">10300</strain>
    </source>
</reference>
<dbReference type="Proteomes" id="UP000760860">
    <property type="component" value="Unassembled WGS sequence"/>
</dbReference>
<dbReference type="EMBL" id="RCMG01000174">
    <property type="protein sequence ID" value="KAG2860786.1"/>
    <property type="molecule type" value="Genomic_DNA"/>
</dbReference>
<dbReference type="EMBL" id="RCMI01000140">
    <property type="protein sequence ID" value="KAG2930823.1"/>
    <property type="molecule type" value="Genomic_DNA"/>
</dbReference>
<evidence type="ECO:0000313" key="6">
    <source>
        <dbReference type="Proteomes" id="UP000251314"/>
    </source>
</evidence>
<evidence type="ECO:0000313" key="4">
    <source>
        <dbReference type="EMBL" id="KAG3215754.1"/>
    </source>
</evidence>
<dbReference type="EMBL" id="RCMV01000535">
    <property type="protein sequence ID" value="KAG3215754.1"/>
    <property type="molecule type" value="Genomic_DNA"/>
</dbReference>
<evidence type="ECO:0000313" key="1">
    <source>
        <dbReference type="EMBL" id="KAG2860786.1"/>
    </source>
</evidence>
<name>A0A329RTS9_9STRA</name>
<dbReference type="AlphaFoldDB" id="A0A329RTS9"/>
<dbReference type="Proteomes" id="UP000735874">
    <property type="component" value="Unassembled WGS sequence"/>
</dbReference>
<evidence type="ECO:0000313" key="3">
    <source>
        <dbReference type="EMBL" id="KAG2988719.1"/>
    </source>
</evidence>
<keyword evidence="6" id="KW-1185">Reference proteome</keyword>
<evidence type="ECO:0000313" key="2">
    <source>
        <dbReference type="EMBL" id="KAG2930823.1"/>
    </source>
</evidence>
<dbReference type="OrthoDB" id="10270992at2759"/>
<protein>
    <submittedName>
        <fullName evidence="5">Uncharacterized protein</fullName>
    </submittedName>
</protein>